<organism evidence="3 4">
    <name type="scientific">Roseofilum capinflatum BLCC-M114</name>
    <dbReference type="NCBI Taxonomy" id="3022440"/>
    <lineage>
        <taxon>Bacteria</taxon>
        <taxon>Bacillati</taxon>
        <taxon>Cyanobacteriota</taxon>
        <taxon>Cyanophyceae</taxon>
        <taxon>Desertifilales</taxon>
        <taxon>Desertifilaceae</taxon>
        <taxon>Roseofilum</taxon>
        <taxon>Roseofilum capinflatum</taxon>
    </lineage>
</organism>
<proteinExistence type="predicted"/>
<dbReference type="PANTHER" id="PTHR34556">
    <property type="match status" value="1"/>
</dbReference>
<dbReference type="PANTHER" id="PTHR34556:SF2">
    <property type="entry name" value="PROTEIN TAB2 HOMOLOG, CHLOROPLASTIC"/>
    <property type="match status" value="1"/>
</dbReference>
<comment type="caution">
    <text evidence="3">The sequence shown here is derived from an EMBL/GenBank/DDBJ whole genome shotgun (WGS) entry which is preliminary data.</text>
</comment>
<evidence type="ECO:0000259" key="1">
    <source>
        <dbReference type="Pfam" id="PF06485"/>
    </source>
</evidence>
<dbReference type="Pfam" id="PF20429">
    <property type="entry name" value="Tab2-like_C"/>
    <property type="match status" value="1"/>
</dbReference>
<dbReference type="Pfam" id="PF06485">
    <property type="entry name" value="Tab2-like_N"/>
    <property type="match status" value="1"/>
</dbReference>
<gene>
    <name evidence="3" type="ORF">PMG25_17105</name>
</gene>
<dbReference type="InterPro" id="IPR046760">
    <property type="entry name" value="Tab2-like_N"/>
</dbReference>
<accession>A0ABT7B9G7</accession>
<reference evidence="3 4" key="1">
    <citation type="submission" date="2023-01" db="EMBL/GenBank/DDBJ databases">
        <title>Novel diversity within Roseofilum (Cyanobacteria; Desertifilaceae) from marine benthic mats with descriptions of four novel species.</title>
        <authorList>
            <person name="Wang Y."/>
            <person name="Berthold D.E."/>
            <person name="Hu J."/>
            <person name="Lefler F.W."/>
            <person name="Laughinghouse H.D. IV."/>
        </authorList>
    </citation>
    <scope>NUCLEOTIDE SEQUENCE [LARGE SCALE GENOMIC DNA]</scope>
    <source>
        <strain evidence="3 4">BLCC-M114</strain>
    </source>
</reference>
<keyword evidence="4" id="KW-1185">Reference proteome</keyword>
<dbReference type="RefSeq" id="WP_283768108.1">
    <property type="nucleotide sequence ID" value="NZ_JAQOSO010000088.1"/>
</dbReference>
<name>A0ABT7B9G7_9CYAN</name>
<feature type="domain" description="RNA-binding protein Tab2-like N-terminal" evidence="1">
    <location>
        <begin position="3"/>
        <end position="100"/>
    </location>
</feature>
<dbReference type="InterPro" id="IPR046761">
    <property type="entry name" value="Tab2-like_C"/>
</dbReference>
<protein>
    <submittedName>
        <fullName evidence="3">Tab2/Atab2 family RNA-binding protein</fullName>
    </submittedName>
</protein>
<dbReference type="InterPro" id="IPR009472">
    <property type="entry name" value="Tab2-like"/>
</dbReference>
<evidence type="ECO:0000259" key="2">
    <source>
        <dbReference type="Pfam" id="PF20429"/>
    </source>
</evidence>
<evidence type="ECO:0000313" key="3">
    <source>
        <dbReference type="EMBL" id="MDJ1175811.1"/>
    </source>
</evidence>
<dbReference type="EMBL" id="JAQOSO010000088">
    <property type="protein sequence ID" value="MDJ1175811.1"/>
    <property type="molecule type" value="Genomic_DNA"/>
</dbReference>
<dbReference type="Proteomes" id="UP001235849">
    <property type="component" value="Unassembled WGS sequence"/>
</dbReference>
<sequence>MQTWQVDCYRRPSETDTQGEFWELWICEPSPGTFRHRAVCPQSELSRDWLLKEFKQFSALPDRLLVFRPTTLHLLEPVAQTLGIELIPTRRTPTLKQWIVDELKQPIALDRPPPLPLPEELWGDRWRFATVSAQDLIEGIGDRPIPIKSLPEDLWPINLGLPSTVSIPGVVIDGDRQSLQLAQWFADANPISLNFIPGQPDGLILESGLSDRWIITTFEDSEVRQAGHQYEQRKQQSKGLHFLLIQPDDSGMTYTGLWLLQPENECTSYSA</sequence>
<feature type="domain" description="RNA-binding protein Tab2/Atab2 C-terminal" evidence="2">
    <location>
        <begin position="105"/>
        <end position="261"/>
    </location>
</feature>
<evidence type="ECO:0000313" key="4">
    <source>
        <dbReference type="Proteomes" id="UP001235849"/>
    </source>
</evidence>